<evidence type="ECO:0000259" key="11">
    <source>
        <dbReference type="Pfam" id="PF06808"/>
    </source>
</evidence>
<feature type="transmembrane region" description="Helical" evidence="9">
    <location>
        <begin position="588"/>
        <end position="613"/>
    </location>
</feature>
<keyword evidence="4 8" id="KW-0997">Cell inner membrane</keyword>
<keyword evidence="7 9" id="KW-0472">Membrane</keyword>
<evidence type="ECO:0000256" key="3">
    <source>
        <dbReference type="ARBA" id="ARBA00022475"/>
    </source>
</evidence>
<evidence type="ECO:0000256" key="5">
    <source>
        <dbReference type="ARBA" id="ARBA00022692"/>
    </source>
</evidence>
<keyword evidence="5 9" id="KW-0812">Transmembrane</keyword>
<keyword evidence="3" id="KW-1003">Cell membrane</keyword>
<feature type="domain" description="Tripartite ATP-independent periplasmic transporters DctQ component" evidence="10">
    <location>
        <begin position="19"/>
        <end position="141"/>
    </location>
</feature>
<dbReference type="Proteomes" id="UP000254280">
    <property type="component" value="Unassembled WGS sequence"/>
</dbReference>
<organism evidence="12 13">
    <name type="scientific">[Pasteurella] mairii</name>
    <dbReference type="NCBI Taxonomy" id="757"/>
    <lineage>
        <taxon>Bacteria</taxon>
        <taxon>Pseudomonadati</taxon>
        <taxon>Pseudomonadota</taxon>
        <taxon>Gammaproteobacteria</taxon>
        <taxon>Pasteurellales</taxon>
        <taxon>Pasteurellaceae</taxon>
    </lineage>
</organism>
<dbReference type="AlphaFoldDB" id="A0A379B306"/>
<sequence length="615" mass="67747">MKFINKLEEWLGGGLLLIIFAILVAQIVARQIFDSPIIWSEELARLLFIYAGLFGISMAIRSQQHVYIDFITNLMSERIRRAANSFVQTLIFISVVLFVHLGFKTWADASFEMVSLGISEKWLYAGLPFISILMFYRFLQAQSENYNNKFTYLPAIFYVISAVIIFTILFFQPDWFKVLRISNYMKLGSSAVYVVLAVWLIIMFLGTPVGWSLFIATLLYFAMTRWNVVNSASNKLVDSLNSFPLLSVPFFILTGILMNTGGITTKIFTFAKALLGHYTGGMGHVNIGASLIFSGMSGSALADAGGLGQLEIKAMRDAGYDDDICGGITAASCIIGPLVPPSIAMIIYGVIANESIAKLFIAGFVPGVLVTIALMMMNYFVSKKRGYPKTRKATREELCKAFKESIWAILTPILIIGGIFSGLFTPTEAAVFAAAYSMIVGKFVYKELSLQSLFKSCVETISITGVTALMVMTVTFFGDMIAREQVAMRIGEAFVAIADSPTMVLVMINLLLLFLGMFIDALALQFLVLPMLIPIAQQFGIDLVFFGVMTTLNMMIGILTPPMGMALFVVARVGNMTVSTVTKGVLPFLVPIFVTLVLITLFPQIITFIPNLLMP</sequence>
<feature type="transmembrane region" description="Helical" evidence="9">
    <location>
        <begin position="283"/>
        <end position="304"/>
    </location>
</feature>
<feature type="transmembrane region" description="Helical" evidence="9">
    <location>
        <begin position="541"/>
        <end position="568"/>
    </location>
</feature>
<dbReference type="NCBIfam" id="TIGR00786">
    <property type="entry name" value="dctM"/>
    <property type="match status" value="1"/>
</dbReference>
<keyword evidence="13" id="KW-1185">Reference proteome</keyword>
<dbReference type="InterPro" id="IPR010656">
    <property type="entry name" value="DctM"/>
</dbReference>
<evidence type="ECO:0000313" key="12">
    <source>
        <dbReference type="EMBL" id="SUB33003.1"/>
    </source>
</evidence>
<accession>A0A379B306</accession>
<dbReference type="InterPro" id="IPR055348">
    <property type="entry name" value="DctQ"/>
</dbReference>
<gene>
    <name evidence="12" type="primary">siaT2_1</name>
    <name evidence="12" type="ORF">NCTC10699_00600</name>
</gene>
<dbReference type="OrthoDB" id="8627919at2"/>
<proteinExistence type="predicted"/>
<comment type="subcellular location">
    <subcellularLocation>
        <location evidence="1 8">Cell inner membrane</location>
        <topology evidence="1 8">Multi-pass membrane protein</topology>
    </subcellularLocation>
</comment>
<evidence type="ECO:0000313" key="13">
    <source>
        <dbReference type="Proteomes" id="UP000254280"/>
    </source>
</evidence>
<dbReference type="InterPro" id="IPR004681">
    <property type="entry name" value="TRAP_DctM"/>
</dbReference>
<evidence type="ECO:0000256" key="7">
    <source>
        <dbReference type="ARBA" id="ARBA00023136"/>
    </source>
</evidence>
<protein>
    <submittedName>
        <fullName evidence="12">Sialic acid TRAP transporter permease protein SiaT-2</fullName>
    </submittedName>
</protein>
<evidence type="ECO:0000256" key="4">
    <source>
        <dbReference type="ARBA" id="ARBA00022519"/>
    </source>
</evidence>
<evidence type="ECO:0000259" key="10">
    <source>
        <dbReference type="Pfam" id="PF04290"/>
    </source>
</evidence>
<feature type="transmembrane region" description="Helical" evidence="9">
    <location>
        <begin position="457"/>
        <end position="482"/>
    </location>
</feature>
<dbReference type="GO" id="GO:0005886">
    <property type="term" value="C:plasma membrane"/>
    <property type="evidence" value="ECO:0007669"/>
    <property type="project" value="UniProtKB-SubCell"/>
</dbReference>
<feature type="transmembrane region" description="Helical" evidence="9">
    <location>
        <begin position="151"/>
        <end position="171"/>
    </location>
</feature>
<keyword evidence="2 8" id="KW-0813">Transport</keyword>
<dbReference type="PANTHER" id="PTHR33362">
    <property type="entry name" value="SIALIC ACID TRAP TRANSPORTER PERMEASE PROTEIN SIAT-RELATED"/>
    <property type="match status" value="1"/>
</dbReference>
<comment type="function">
    <text evidence="8">Part of the tripartite ATP-independent periplasmic (TRAP) transport system.</text>
</comment>
<feature type="transmembrane region" description="Helical" evidence="9">
    <location>
        <begin position="402"/>
        <end position="423"/>
    </location>
</feature>
<feature type="transmembrane region" description="Helical" evidence="9">
    <location>
        <begin position="12"/>
        <end position="32"/>
    </location>
</feature>
<name>A0A379B306_9PAST</name>
<dbReference type="Pfam" id="PF06808">
    <property type="entry name" value="DctM"/>
    <property type="match status" value="1"/>
</dbReference>
<evidence type="ECO:0000256" key="6">
    <source>
        <dbReference type="ARBA" id="ARBA00022989"/>
    </source>
</evidence>
<dbReference type="PANTHER" id="PTHR33362:SF3">
    <property type="entry name" value="SIALIC ACID TRAP TRANSPORTER PERMEASE PROTEIN SIAT"/>
    <property type="match status" value="1"/>
</dbReference>
<feature type="transmembrane region" description="Helical" evidence="9">
    <location>
        <begin position="82"/>
        <end position="102"/>
    </location>
</feature>
<evidence type="ECO:0000256" key="2">
    <source>
        <dbReference type="ARBA" id="ARBA00022448"/>
    </source>
</evidence>
<evidence type="ECO:0000256" key="8">
    <source>
        <dbReference type="RuleBase" id="RU369079"/>
    </source>
</evidence>
<feature type="transmembrane region" description="Helical" evidence="9">
    <location>
        <begin position="324"/>
        <end position="351"/>
    </location>
</feature>
<evidence type="ECO:0000256" key="1">
    <source>
        <dbReference type="ARBA" id="ARBA00004429"/>
    </source>
</evidence>
<feature type="domain" description="TRAP C4-dicarboxylate transport system permease DctM subunit" evidence="11">
    <location>
        <begin position="198"/>
        <end position="605"/>
    </location>
</feature>
<feature type="transmembrane region" description="Helical" evidence="9">
    <location>
        <begin position="357"/>
        <end position="381"/>
    </location>
</feature>
<feature type="transmembrane region" description="Helical" evidence="9">
    <location>
        <begin position="502"/>
        <end position="529"/>
    </location>
</feature>
<keyword evidence="6 9" id="KW-1133">Transmembrane helix</keyword>
<feature type="transmembrane region" description="Helical" evidence="9">
    <location>
        <begin position="44"/>
        <end position="61"/>
    </location>
</feature>
<feature type="transmembrane region" description="Helical" evidence="9">
    <location>
        <begin position="243"/>
        <end position="263"/>
    </location>
</feature>
<reference evidence="12 13" key="1">
    <citation type="submission" date="2018-06" db="EMBL/GenBank/DDBJ databases">
        <authorList>
            <consortium name="Pathogen Informatics"/>
            <person name="Doyle S."/>
        </authorList>
    </citation>
    <scope>NUCLEOTIDE SEQUENCE [LARGE SCALE GENOMIC DNA]</scope>
    <source>
        <strain evidence="12 13">NCTC10699</strain>
    </source>
</reference>
<evidence type="ECO:0000256" key="9">
    <source>
        <dbReference type="SAM" id="Phobius"/>
    </source>
</evidence>
<dbReference type="GO" id="GO:0022857">
    <property type="term" value="F:transmembrane transporter activity"/>
    <property type="evidence" value="ECO:0007669"/>
    <property type="project" value="UniProtKB-UniRule"/>
</dbReference>
<dbReference type="EMBL" id="UGSS01000002">
    <property type="protein sequence ID" value="SUB33003.1"/>
    <property type="molecule type" value="Genomic_DNA"/>
</dbReference>
<feature type="transmembrane region" description="Helical" evidence="9">
    <location>
        <begin position="191"/>
        <end position="222"/>
    </location>
</feature>
<dbReference type="Pfam" id="PF04290">
    <property type="entry name" value="DctQ"/>
    <property type="match status" value="1"/>
</dbReference>
<feature type="transmembrane region" description="Helical" evidence="9">
    <location>
        <begin position="122"/>
        <end position="139"/>
    </location>
</feature>